<dbReference type="AlphaFoldDB" id="A0A2P5CF03"/>
<gene>
    <name evidence="1" type="ORF">PanWU01x14_158450</name>
</gene>
<sequence length="68" mass="7762">MGRASGGQSLYPLHRTRILHLVRHAQGFHNVAIKNARKNDPNNKALLSHQFFDAQLTDFGWKQVLLIN</sequence>
<evidence type="ECO:0000313" key="2">
    <source>
        <dbReference type="Proteomes" id="UP000237105"/>
    </source>
</evidence>
<dbReference type="InterPro" id="IPR029033">
    <property type="entry name" value="His_PPase_superfam"/>
</dbReference>
<proteinExistence type="predicted"/>
<reference evidence="2" key="1">
    <citation type="submission" date="2016-06" db="EMBL/GenBank/DDBJ databases">
        <title>Parallel loss of symbiosis genes in relatives of nitrogen-fixing non-legume Parasponia.</title>
        <authorList>
            <person name="Van Velzen R."/>
            <person name="Holmer R."/>
            <person name="Bu F."/>
            <person name="Rutten L."/>
            <person name="Van Zeijl A."/>
            <person name="Liu W."/>
            <person name="Santuari L."/>
            <person name="Cao Q."/>
            <person name="Sharma T."/>
            <person name="Shen D."/>
            <person name="Roswanjaya Y."/>
            <person name="Wardhani T."/>
            <person name="Kalhor M.S."/>
            <person name="Jansen J."/>
            <person name="Van den Hoogen J."/>
            <person name="Gungor B."/>
            <person name="Hartog M."/>
            <person name="Hontelez J."/>
            <person name="Verver J."/>
            <person name="Yang W.-C."/>
            <person name="Schijlen E."/>
            <person name="Repin R."/>
            <person name="Schilthuizen M."/>
            <person name="Schranz E."/>
            <person name="Heidstra R."/>
            <person name="Miyata K."/>
            <person name="Fedorova E."/>
            <person name="Kohlen W."/>
            <person name="Bisseling T."/>
            <person name="Smit S."/>
            <person name="Geurts R."/>
        </authorList>
    </citation>
    <scope>NUCLEOTIDE SEQUENCE [LARGE SCALE GENOMIC DNA]</scope>
    <source>
        <strain evidence="2">cv. WU1-14</strain>
    </source>
</reference>
<dbReference type="Proteomes" id="UP000237105">
    <property type="component" value="Unassembled WGS sequence"/>
</dbReference>
<dbReference type="STRING" id="3476.A0A2P5CF03"/>
<comment type="caution">
    <text evidence="1">The sequence shown here is derived from an EMBL/GenBank/DDBJ whole genome shotgun (WGS) entry which is preliminary data.</text>
</comment>
<name>A0A2P5CF03_PARAD</name>
<protein>
    <submittedName>
        <fullName evidence="1">Histidine phosphatase superfamily</fullName>
    </submittedName>
</protein>
<accession>A0A2P5CF03</accession>
<dbReference type="EMBL" id="JXTB01000138">
    <property type="protein sequence ID" value="PON59633.1"/>
    <property type="molecule type" value="Genomic_DNA"/>
</dbReference>
<evidence type="ECO:0000313" key="1">
    <source>
        <dbReference type="EMBL" id="PON59633.1"/>
    </source>
</evidence>
<keyword evidence="2" id="KW-1185">Reference proteome</keyword>
<dbReference type="SUPFAM" id="SSF53254">
    <property type="entry name" value="Phosphoglycerate mutase-like"/>
    <property type="match status" value="1"/>
</dbReference>
<organism evidence="1 2">
    <name type="scientific">Parasponia andersonii</name>
    <name type="common">Sponia andersonii</name>
    <dbReference type="NCBI Taxonomy" id="3476"/>
    <lineage>
        <taxon>Eukaryota</taxon>
        <taxon>Viridiplantae</taxon>
        <taxon>Streptophyta</taxon>
        <taxon>Embryophyta</taxon>
        <taxon>Tracheophyta</taxon>
        <taxon>Spermatophyta</taxon>
        <taxon>Magnoliopsida</taxon>
        <taxon>eudicotyledons</taxon>
        <taxon>Gunneridae</taxon>
        <taxon>Pentapetalae</taxon>
        <taxon>rosids</taxon>
        <taxon>fabids</taxon>
        <taxon>Rosales</taxon>
        <taxon>Cannabaceae</taxon>
        <taxon>Parasponia</taxon>
    </lineage>
</organism>
<dbReference type="OrthoDB" id="496981at2759"/>